<accession>A0A0F5V6Y8</accession>
<dbReference type="Proteomes" id="UP000033633">
    <property type="component" value="Unassembled WGS sequence"/>
</dbReference>
<gene>
    <name evidence="2" type="ORF">KY46_21370</name>
</gene>
<dbReference type="RefSeq" id="WP_046222576.1">
    <property type="nucleotide sequence ID" value="NZ_JWYV01000035.1"/>
</dbReference>
<feature type="region of interest" description="Disordered" evidence="1">
    <location>
        <begin position="1"/>
        <end position="20"/>
    </location>
</feature>
<evidence type="ECO:0000313" key="3">
    <source>
        <dbReference type="Proteomes" id="UP000033633"/>
    </source>
</evidence>
<organism evidence="2 3">
    <name type="scientific">Photobacterium halotolerans</name>
    <dbReference type="NCBI Taxonomy" id="265726"/>
    <lineage>
        <taxon>Bacteria</taxon>
        <taxon>Pseudomonadati</taxon>
        <taxon>Pseudomonadota</taxon>
        <taxon>Gammaproteobacteria</taxon>
        <taxon>Vibrionales</taxon>
        <taxon>Vibrionaceae</taxon>
        <taxon>Photobacterium</taxon>
    </lineage>
</organism>
<dbReference type="OrthoDB" id="8759680at2"/>
<dbReference type="EMBL" id="JWYV01000035">
    <property type="protein sequence ID" value="KKC97893.1"/>
    <property type="molecule type" value="Genomic_DNA"/>
</dbReference>
<dbReference type="AlphaFoldDB" id="A0A0F5V6Y8"/>
<evidence type="ECO:0000313" key="2">
    <source>
        <dbReference type="EMBL" id="KKC97893.1"/>
    </source>
</evidence>
<sequence length="156" mass="17123">MNQTKSNKPDSKKDNGDVTKANNHFSSVLLTGEAAKLGAKSKGNVVYEIAQHDEDKQLYFRIAGQTEGAGLHSRQWILLNSLFELIESQADKPWKSQLYKTLFSGGSANNHGFCGAIVRGLGLAKKSDSSIYLHVAADDYLERKAEILGLSEPKKK</sequence>
<proteinExistence type="predicted"/>
<dbReference type="PATRIC" id="fig|265726.11.peg.3359"/>
<reference evidence="2 3" key="1">
    <citation type="submission" date="2014-12" db="EMBL/GenBank/DDBJ databases">
        <title>Mercury Reductase activity and rhizosphere competence traits in the genome of root associated Photobacterium halotolerans MELD1.</title>
        <authorList>
            <person name="Mathew D.C."/>
            <person name="Huang C.-C."/>
        </authorList>
    </citation>
    <scope>NUCLEOTIDE SEQUENCE [LARGE SCALE GENOMIC DNA]</scope>
    <source>
        <strain evidence="2 3">MELD1</strain>
    </source>
</reference>
<evidence type="ECO:0000256" key="1">
    <source>
        <dbReference type="SAM" id="MobiDB-lite"/>
    </source>
</evidence>
<protein>
    <submittedName>
        <fullName evidence="2">Uncharacterized protein</fullName>
    </submittedName>
</protein>
<keyword evidence="3" id="KW-1185">Reference proteome</keyword>
<name>A0A0F5V6Y8_9GAMM</name>
<feature type="compositionally biased region" description="Basic and acidic residues" evidence="1">
    <location>
        <begin position="7"/>
        <end position="17"/>
    </location>
</feature>
<comment type="caution">
    <text evidence="2">The sequence shown here is derived from an EMBL/GenBank/DDBJ whole genome shotgun (WGS) entry which is preliminary data.</text>
</comment>